<organism evidence="2 3">
    <name type="scientific">Pseudomonas turukhanskensis</name>
    <dbReference type="NCBI Taxonomy" id="1806536"/>
    <lineage>
        <taxon>Bacteria</taxon>
        <taxon>Pseudomonadati</taxon>
        <taxon>Pseudomonadota</taxon>
        <taxon>Gammaproteobacteria</taxon>
        <taxon>Pseudomonadales</taxon>
        <taxon>Pseudomonadaceae</taxon>
        <taxon>Pseudomonas</taxon>
    </lineage>
</organism>
<dbReference type="Proteomes" id="UP001143328">
    <property type="component" value="Unassembled WGS sequence"/>
</dbReference>
<name>A0A9W6K2J7_9PSED</name>
<protein>
    <submittedName>
        <fullName evidence="2">Uncharacterized protein</fullName>
    </submittedName>
</protein>
<comment type="caution">
    <text evidence="2">The sequence shown here is derived from an EMBL/GenBank/DDBJ whole genome shotgun (WGS) entry which is preliminary data.</text>
</comment>
<evidence type="ECO:0000313" key="3">
    <source>
        <dbReference type="Proteomes" id="UP001143328"/>
    </source>
</evidence>
<dbReference type="EMBL" id="BSFN01000001">
    <property type="protein sequence ID" value="GLK87617.1"/>
    <property type="molecule type" value="Genomic_DNA"/>
</dbReference>
<feature type="transmembrane region" description="Helical" evidence="1">
    <location>
        <begin position="7"/>
        <end position="24"/>
    </location>
</feature>
<proteinExistence type="predicted"/>
<keyword evidence="1" id="KW-0472">Membrane</keyword>
<feature type="transmembrane region" description="Helical" evidence="1">
    <location>
        <begin position="44"/>
        <end position="66"/>
    </location>
</feature>
<keyword evidence="1" id="KW-0812">Transmembrane</keyword>
<evidence type="ECO:0000313" key="2">
    <source>
        <dbReference type="EMBL" id="GLK87617.1"/>
    </source>
</evidence>
<accession>A0A9W6K2J7</accession>
<keyword evidence="1" id="KW-1133">Transmembrane helix</keyword>
<gene>
    <name evidence="2" type="ORF">GCM10017655_06790</name>
</gene>
<dbReference type="RefSeq" id="WP_271193850.1">
    <property type="nucleotide sequence ID" value="NZ_BSFN01000001.1"/>
</dbReference>
<sequence length="74" mass="8049">MGNPIPTLKVVLILIIAVNAVWFTDRLLSLIGMDLLGLLPSTVWQLLSAFGSGLLIIFNVLLLGLLPKLQLKPE</sequence>
<keyword evidence="3" id="KW-1185">Reference proteome</keyword>
<reference evidence="2" key="2">
    <citation type="submission" date="2023-01" db="EMBL/GenBank/DDBJ databases">
        <authorList>
            <person name="Sun Q."/>
            <person name="Evtushenko L."/>
        </authorList>
    </citation>
    <scope>NUCLEOTIDE SEQUENCE</scope>
    <source>
        <strain evidence="2">VKM B-2935</strain>
    </source>
</reference>
<evidence type="ECO:0000256" key="1">
    <source>
        <dbReference type="SAM" id="Phobius"/>
    </source>
</evidence>
<reference evidence="2" key="1">
    <citation type="journal article" date="2014" name="Int. J. Syst. Evol. Microbiol.">
        <title>Complete genome sequence of Corynebacterium casei LMG S-19264T (=DSM 44701T), isolated from a smear-ripened cheese.</title>
        <authorList>
            <consortium name="US DOE Joint Genome Institute (JGI-PGF)"/>
            <person name="Walter F."/>
            <person name="Albersmeier A."/>
            <person name="Kalinowski J."/>
            <person name="Ruckert C."/>
        </authorList>
    </citation>
    <scope>NUCLEOTIDE SEQUENCE</scope>
    <source>
        <strain evidence="2">VKM B-2935</strain>
    </source>
</reference>
<dbReference type="AlphaFoldDB" id="A0A9W6K2J7"/>